<evidence type="ECO:0000313" key="2">
    <source>
        <dbReference type="EMBL" id="CAP44036.1"/>
    </source>
</evidence>
<dbReference type="Proteomes" id="UP000001225">
    <property type="component" value="Chromosome"/>
</dbReference>
<accession>A9I0C0</accession>
<keyword evidence="2" id="KW-0560">Oxidoreductase</keyword>
<dbReference type="Pfam" id="PF13561">
    <property type="entry name" value="adh_short_C2"/>
    <property type="match status" value="1"/>
</dbReference>
<dbReference type="InterPro" id="IPR036291">
    <property type="entry name" value="NAD(P)-bd_dom_sf"/>
</dbReference>
<comment type="similarity">
    <text evidence="1">Belongs to the short-chain dehydrogenases/reductases (SDR) family.</text>
</comment>
<dbReference type="PANTHER" id="PTHR42879:SF6">
    <property type="entry name" value="NADPH-DEPENDENT REDUCTASE BACG"/>
    <property type="match status" value="1"/>
</dbReference>
<gene>
    <name evidence="2" type="ordered locus">Bpet3693</name>
</gene>
<dbReference type="AlphaFoldDB" id="A9I0C0"/>
<evidence type="ECO:0000256" key="1">
    <source>
        <dbReference type="ARBA" id="ARBA00006484"/>
    </source>
</evidence>
<dbReference type="GO" id="GO:0004316">
    <property type="term" value="F:3-oxoacyl-[acyl-carrier-protein] reductase (NADPH) activity"/>
    <property type="evidence" value="ECO:0007669"/>
    <property type="project" value="UniProtKB-EC"/>
</dbReference>
<dbReference type="KEGG" id="bpt:Bpet3693"/>
<dbReference type="SUPFAM" id="SSF51735">
    <property type="entry name" value="NAD(P)-binding Rossmann-fold domains"/>
    <property type="match status" value="1"/>
</dbReference>
<sequence>MTTEKVALITAGGSGMGAAAARKLAADGYRVAILSSSGKGEALASELQGLGVTGSNLEPDDIARLVDAAMQRWGRVDAVVNSAGHGPKGKLLDIPDADWHLGMEYYLLNVVRITRLVAPIMRQQRGGSIVNISTYATFEPEALFPTSGVFRAGLAAFTKVFADEYAADNVRMNNVLPGFIDSLPEKDDRRQRIPMGRYGRADEVAELIAFLASDKSGYITGQNIRIDGGITRSV</sequence>
<dbReference type="PANTHER" id="PTHR42879">
    <property type="entry name" value="3-OXOACYL-(ACYL-CARRIER-PROTEIN) REDUCTASE"/>
    <property type="match status" value="1"/>
</dbReference>
<dbReference type="EC" id="1.1.1.100" evidence="2"/>
<organism evidence="2 3">
    <name type="scientific">Bordetella petrii (strain ATCC BAA-461 / DSM 12804 / CCUG 43448 / CIP 107267 / Se-1111R)</name>
    <dbReference type="NCBI Taxonomy" id="340100"/>
    <lineage>
        <taxon>Bacteria</taxon>
        <taxon>Pseudomonadati</taxon>
        <taxon>Pseudomonadota</taxon>
        <taxon>Betaproteobacteria</taxon>
        <taxon>Burkholderiales</taxon>
        <taxon>Alcaligenaceae</taxon>
        <taxon>Bordetella</taxon>
    </lineage>
</organism>
<reference evidence="2 3" key="1">
    <citation type="journal article" date="2008" name="BMC Genomics">
        <title>The missing link: Bordetella petrii is endowed with both the metabolic versatility of environmental bacteria and virulence traits of pathogenic Bordetellae.</title>
        <authorList>
            <person name="Gross R."/>
            <person name="Guzman C.A."/>
            <person name="Sebaihia M."/>
            <person name="Martins Dos Santos V.A."/>
            <person name="Pieper D.H."/>
            <person name="Koebnik R."/>
            <person name="Lechner M."/>
            <person name="Bartels D."/>
            <person name="Buhrmester J."/>
            <person name="Choudhuri J.V."/>
            <person name="Ebensen T."/>
            <person name="Gaigalat L."/>
            <person name="Herrmann S."/>
            <person name="Khachane A.N."/>
            <person name="Larisch C."/>
            <person name="Link S."/>
            <person name="Linke B."/>
            <person name="Meyer F."/>
            <person name="Mormann S."/>
            <person name="Nakunst D."/>
            <person name="Rueckert C."/>
            <person name="Schneiker-Bekel S."/>
            <person name="Schulze K."/>
            <person name="Vorhoelter F.J."/>
            <person name="Yevsa T."/>
            <person name="Engle J.T."/>
            <person name="Goldman W.E."/>
            <person name="Puehler A."/>
            <person name="Goebel U.B."/>
            <person name="Goesmann A."/>
            <person name="Bloecker H."/>
            <person name="Kaiser O."/>
            <person name="Martinez-Arias R."/>
        </authorList>
    </citation>
    <scope>NUCLEOTIDE SEQUENCE [LARGE SCALE GENOMIC DNA]</scope>
    <source>
        <strain evidence="3">ATCC BAA-461 / DSM 12804 / CCUG 43448 / CIP 107267 / Se-1111R</strain>
    </source>
</reference>
<name>A9I0C0_BORPD</name>
<dbReference type="EMBL" id="AM902716">
    <property type="protein sequence ID" value="CAP44036.1"/>
    <property type="molecule type" value="Genomic_DNA"/>
</dbReference>
<protein>
    <submittedName>
        <fullName evidence="2">Short chain dehydrogenase</fullName>
        <ecNumber evidence="2">1.1.1.100</ecNumber>
    </submittedName>
</protein>
<dbReference type="eggNOG" id="COG1028">
    <property type="taxonomic scope" value="Bacteria"/>
</dbReference>
<proteinExistence type="inferred from homology"/>
<dbReference type="Gene3D" id="3.40.50.720">
    <property type="entry name" value="NAD(P)-binding Rossmann-like Domain"/>
    <property type="match status" value="1"/>
</dbReference>
<dbReference type="InterPro" id="IPR002347">
    <property type="entry name" value="SDR_fam"/>
</dbReference>
<dbReference type="PRINTS" id="PR00081">
    <property type="entry name" value="GDHRDH"/>
</dbReference>
<dbReference type="InterPro" id="IPR050259">
    <property type="entry name" value="SDR"/>
</dbReference>
<dbReference type="STRING" id="94624.Bpet3693"/>
<evidence type="ECO:0000313" key="3">
    <source>
        <dbReference type="Proteomes" id="UP000001225"/>
    </source>
</evidence>
<keyword evidence="3" id="KW-1185">Reference proteome</keyword>